<protein>
    <submittedName>
        <fullName evidence="1">Uncharacterized protein</fullName>
    </submittedName>
</protein>
<evidence type="ECO:0000313" key="1">
    <source>
        <dbReference type="EMBL" id="CAP54189.1"/>
    </source>
</evidence>
<dbReference type="EMBL" id="AM889285">
    <property type="protein sequence ID" value="CAP54189.1"/>
    <property type="molecule type" value="Genomic_DNA"/>
</dbReference>
<gene>
    <name evidence="1" type="ordered locus">GDI0246</name>
</gene>
<dbReference type="Proteomes" id="UP000001176">
    <property type="component" value="Chromosome"/>
</dbReference>
<keyword evidence="2" id="KW-1185">Reference proteome</keyword>
<organism evidence="1 2">
    <name type="scientific">Gluconacetobacter diazotrophicus (strain ATCC 49037 / DSM 5601 / CCUG 37298 / CIP 103539 / LMG 7603 / PAl5)</name>
    <dbReference type="NCBI Taxonomy" id="272568"/>
    <lineage>
        <taxon>Bacteria</taxon>
        <taxon>Pseudomonadati</taxon>
        <taxon>Pseudomonadota</taxon>
        <taxon>Alphaproteobacteria</taxon>
        <taxon>Acetobacterales</taxon>
        <taxon>Acetobacteraceae</taxon>
        <taxon>Gluconacetobacter</taxon>
    </lineage>
</organism>
<accession>A9H2R2</accession>
<name>A9H2R2_GLUDA</name>
<proteinExistence type="predicted"/>
<dbReference type="AlphaFoldDB" id="A9H2R2"/>
<evidence type="ECO:0000313" key="2">
    <source>
        <dbReference type="Proteomes" id="UP000001176"/>
    </source>
</evidence>
<sequence>MKQYAPCGTIRKKGERWPGGRIYHYEKCINMIFMHLLALKSWPSCFLCEI</sequence>
<dbReference type="KEGG" id="gdi:GDI0246"/>
<reference evidence="1 2" key="1">
    <citation type="journal article" date="2009" name="BMC Genomics">
        <title>Complete genome sequence of the sugarcane nitrogen-fixing endophyte Gluconacetobacter diazotrophicus Pal5.</title>
        <authorList>
            <person name="Bertalan M."/>
            <person name="Albano R."/>
            <person name="Padua V."/>
            <person name="Rouws L."/>
            <person name="Rojas C."/>
            <person name="Hemerly A."/>
            <person name="Teixeira K."/>
            <person name="Schwab S."/>
            <person name="Araujo J."/>
            <person name="Oliveira A."/>
            <person name="Franca L."/>
            <person name="Magalhaes V."/>
            <person name="Alqueres S."/>
            <person name="Cardoso A."/>
            <person name="Almeida W."/>
            <person name="Loureiro M.M."/>
            <person name="Nogueira E."/>
            <person name="Cidade D."/>
            <person name="Oliveira D."/>
            <person name="Simao T."/>
            <person name="Macedo J."/>
            <person name="Valadao A."/>
            <person name="Dreschsel M."/>
            <person name="Freitas F."/>
            <person name="Vidal M."/>
            <person name="Guedes H."/>
            <person name="Rodrigues E."/>
            <person name="Meneses C."/>
            <person name="Brioso P."/>
            <person name="Pozzer L."/>
            <person name="Figueiredo D."/>
            <person name="Montano H."/>
            <person name="Junior J."/>
            <person name="Filho G."/>
            <person name="Flores V."/>
            <person name="Ferreira B."/>
            <person name="Branco A."/>
            <person name="Gonzalez P."/>
            <person name="Guillobel H."/>
            <person name="Lemos M."/>
            <person name="Seibel L."/>
            <person name="Macedo J."/>
            <person name="Alves-Ferreira M."/>
            <person name="Sachetto-Martins G."/>
            <person name="Coelho A."/>
            <person name="Santos E."/>
            <person name="Amaral G."/>
            <person name="Neves A."/>
            <person name="Pacheco A.B."/>
            <person name="Carvalho D."/>
            <person name="Lery L."/>
            <person name="Bisch P."/>
            <person name="Rossle S.C."/>
            <person name="Urmenyi T."/>
            <person name="Kruger W.V."/>
            <person name="Martins O."/>
            <person name="Baldani J.I."/>
            <person name="Ferreira P.C."/>
        </authorList>
    </citation>
    <scope>NUCLEOTIDE SEQUENCE [LARGE SCALE GENOMIC DNA]</scope>
    <source>
        <strain evidence="2">ATCC 49037 / DSM 5601 / CCUG 37298 / CIP 103539 / LMG 7603 / PAl5</strain>
    </source>
</reference>